<dbReference type="InterPro" id="IPR039050">
    <property type="entry name" value="GATAD1"/>
</dbReference>
<keyword evidence="2" id="KW-0479">Metal-binding</keyword>
<keyword evidence="4" id="KW-0862">Zinc</keyword>
<dbReference type="GO" id="GO:0006325">
    <property type="term" value="P:chromatin organization"/>
    <property type="evidence" value="ECO:0007669"/>
    <property type="project" value="TreeGrafter"/>
</dbReference>
<evidence type="ECO:0000256" key="2">
    <source>
        <dbReference type="ARBA" id="ARBA00022723"/>
    </source>
</evidence>
<dbReference type="OrthoDB" id="9994231at2759"/>
<dbReference type="STRING" id="299467.A0A443SQD2"/>
<dbReference type="VEuPathDB" id="VectorBase:LDEU002315"/>
<gene>
    <name evidence="6" type="ORF">B4U80_08836</name>
</gene>
<comment type="subcellular location">
    <subcellularLocation>
        <location evidence="1">Nucleus</location>
    </subcellularLocation>
</comment>
<dbReference type="Proteomes" id="UP000288716">
    <property type="component" value="Unassembled WGS sequence"/>
</dbReference>
<proteinExistence type="predicted"/>
<dbReference type="PANTHER" id="PTHR13340:SF2">
    <property type="entry name" value="GATA ZINC FINGER DOMAIN-CONTAINING PROTEIN 1"/>
    <property type="match status" value="1"/>
</dbReference>
<dbReference type="EMBL" id="NCKV01000791">
    <property type="protein sequence ID" value="RWS29727.1"/>
    <property type="molecule type" value="Genomic_DNA"/>
</dbReference>
<name>A0A443SQD2_9ACAR</name>
<evidence type="ECO:0000313" key="6">
    <source>
        <dbReference type="EMBL" id="RWS29727.1"/>
    </source>
</evidence>
<accession>A0A443SQD2</accession>
<dbReference type="AlphaFoldDB" id="A0A443SQD2"/>
<evidence type="ECO:0000256" key="3">
    <source>
        <dbReference type="ARBA" id="ARBA00022771"/>
    </source>
</evidence>
<dbReference type="PANTHER" id="PTHR13340">
    <property type="entry name" value="GATA ZINC FINGER DOMAIN-CONTAINING"/>
    <property type="match status" value="1"/>
</dbReference>
<protein>
    <submittedName>
        <fullName evidence="6">GATA zinc finger domain-containing protein 1-like protein</fullName>
    </submittedName>
</protein>
<organism evidence="6 7">
    <name type="scientific">Leptotrombidium deliense</name>
    <dbReference type="NCBI Taxonomy" id="299467"/>
    <lineage>
        <taxon>Eukaryota</taxon>
        <taxon>Metazoa</taxon>
        <taxon>Ecdysozoa</taxon>
        <taxon>Arthropoda</taxon>
        <taxon>Chelicerata</taxon>
        <taxon>Arachnida</taxon>
        <taxon>Acari</taxon>
        <taxon>Acariformes</taxon>
        <taxon>Trombidiformes</taxon>
        <taxon>Prostigmata</taxon>
        <taxon>Anystina</taxon>
        <taxon>Parasitengona</taxon>
        <taxon>Trombiculoidea</taxon>
        <taxon>Trombiculidae</taxon>
        <taxon>Leptotrombidium</taxon>
    </lineage>
</organism>
<evidence type="ECO:0000256" key="5">
    <source>
        <dbReference type="ARBA" id="ARBA00023242"/>
    </source>
</evidence>
<evidence type="ECO:0000256" key="1">
    <source>
        <dbReference type="ARBA" id="ARBA00004123"/>
    </source>
</evidence>
<evidence type="ECO:0000256" key="4">
    <source>
        <dbReference type="ARBA" id="ARBA00022833"/>
    </source>
</evidence>
<keyword evidence="7" id="KW-1185">Reference proteome</keyword>
<keyword evidence="5" id="KW-0539">Nucleus</keyword>
<comment type="caution">
    <text evidence="6">The sequence shown here is derived from an EMBL/GenBank/DDBJ whole genome shotgun (WGS) entry which is preliminary data.</text>
</comment>
<sequence length="161" mass="18378">MATKATRVLSKGGKGRRSIFKKCVYKSPPSIVSPVCSSYLFYRGVYWQKGDIVSVRDENGDIYFAQIRGFLQDQYCEKSAVLTWLLPTQASNRECFEPWTYILGPEEDYPRKLDAMTFICHAPHDYFAPEKSSFRLSKANHGFISTILPSVDINTNNEDTI</sequence>
<keyword evidence="3" id="KW-0863">Zinc-finger</keyword>
<reference evidence="6 7" key="1">
    <citation type="journal article" date="2018" name="Gigascience">
        <title>Genomes of trombidid mites reveal novel predicted allergens and laterally-transferred genes associated with secondary metabolism.</title>
        <authorList>
            <person name="Dong X."/>
            <person name="Chaisiri K."/>
            <person name="Xia D."/>
            <person name="Armstrong S.D."/>
            <person name="Fang Y."/>
            <person name="Donnelly M.J."/>
            <person name="Kadowaki T."/>
            <person name="McGarry J.W."/>
            <person name="Darby A.C."/>
            <person name="Makepeace B.L."/>
        </authorList>
    </citation>
    <scope>NUCLEOTIDE SEQUENCE [LARGE SCALE GENOMIC DNA]</scope>
    <source>
        <strain evidence="6">UoL-UT</strain>
    </source>
</reference>
<dbReference type="GO" id="GO:0008270">
    <property type="term" value="F:zinc ion binding"/>
    <property type="evidence" value="ECO:0007669"/>
    <property type="project" value="UniProtKB-KW"/>
</dbReference>
<dbReference type="GO" id="GO:0005634">
    <property type="term" value="C:nucleus"/>
    <property type="evidence" value="ECO:0007669"/>
    <property type="project" value="UniProtKB-SubCell"/>
</dbReference>
<evidence type="ECO:0000313" key="7">
    <source>
        <dbReference type="Proteomes" id="UP000288716"/>
    </source>
</evidence>